<dbReference type="Pfam" id="PF00450">
    <property type="entry name" value="Peptidase_S10"/>
    <property type="match status" value="1"/>
</dbReference>
<dbReference type="AlphaFoldDB" id="A0A978VL00"/>
<dbReference type="Proteomes" id="UP000813462">
    <property type="component" value="Unassembled WGS sequence"/>
</dbReference>
<comment type="similarity">
    <text evidence="1">Belongs to the peptidase S10 family.</text>
</comment>
<name>A0A978VL00_ZIZJJ</name>
<dbReference type="SUPFAM" id="SSF53474">
    <property type="entry name" value="alpha/beta-Hydrolases"/>
    <property type="match status" value="1"/>
</dbReference>
<dbReference type="InterPro" id="IPR001563">
    <property type="entry name" value="Peptidase_S10"/>
</dbReference>
<protein>
    <submittedName>
        <fullName evidence="2">Uncharacterized protein</fullName>
    </submittedName>
</protein>
<dbReference type="EMBL" id="JAEACU010000004">
    <property type="protein sequence ID" value="KAH7533769.1"/>
    <property type="molecule type" value="Genomic_DNA"/>
</dbReference>
<organism evidence="2 3">
    <name type="scientific">Ziziphus jujuba var. spinosa</name>
    <dbReference type="NCBI Taxonomy" id="714518"/>
    <lineage>
        <taxon>Eukaryota</taxon>
        <taxon>Viridiplantae</taxon>
        <taxon>Streptophyta</taxon>
        <taxon>Embryophyta</taxon>
        <taxon>Tracheophyta</taxon>
        <taxon>Spermatophyta</taxon>
        <taxon>Magnoliopsida</taxon>
        <taxon>eudicotyledons</taxon>
        <taxon>Gunneridae</taxon>
        <taxon>Pentapetalae</taxon>
        <taxon>rosids</taxon>
        <taxon>fabids</taxon>
        <taxon>Rosales</taxon>
        <taxon>Rhamnaceae</taxon>
        <taxon>Paliureae</taxon>
        <taxon>Ziziphus</taxon>
    </lineage>
</organism>
<evidence type="ECO:0000313" key="2">
    <source>
        <dbReference type="EMBL" id="KAH7533769.1"/>
    </source>
</evidence>
<comment type="caution">
    <text evidence="2">The sequence shown here is derived from an EMBL/GenBank/DDBJ whole genome shotgun (WGS) entry which is preliminary data.</text>
</comment>
<dbReference type="GO" id="GO:0006508">
    <property type="term" value="P:proteolysis"/>
    <property type="evidence" value="ECO:0007669"/>
    <property type="project" value="InterPro"/>
</dbReference>
<dbReference type="Gene3D" id="3.40.50.1820">
    <property type="entry name" value="alpha/beta hydrolase"/>
    <property type="match status" value="1"/>
</dbReference>
<dbReference type="GO" id="GO:0004185">
    <property type="term" value="F:serine-type carboxypeptidase activity"/>
    <property type="evidence" value="ECO:0007669"/>
    <property type="project" value="InterPro"/>
</dbReference>
<sequence length="110" mass="12667">MEFVSKLTHLALVVTALYIVDPVLGYRHWKRSNARKVSNGGSEDLVTDLPGQPHVDFRHYASHVTVNQTHERALFYWFYEATFNPDGKPLVCGLMEVLGALLWDMEQHKR</sequence>
<accession>A0A978VL00</accession>
<reference evidence="2" key="1">
    <citation type="journal article" date="2021" name="Front. Plant Sci.">
        <title>Chromosome-Scale Genome Assembly for Chinese Sour Jujube and Insights Into Its Genome Evolution and Domestication Signature.</title>
        <authorList>
            <person name="Shen L.-Y."/>
            <person name="Luo H."/>
            <person name="Wang X.-L."/>
            <person name="Wang X.-M."/>
            <person name="Qiu X.-J."/>
            <person name="Liu H."/>
            <person name="Zhou S.-S."/>
            <person name="Jia K.-H."/>
            <person name="Nie S."/>
            <person name="Bao Y.-T."/>
            <person name="Zhang R.-G."/>
            <person name="Yun Q.-Z."/>
            <person name="Chai Y.-H."/>
            <person name="Lu J.-Y."/>
            <person name="Li Y."/>
            <person name="Zhao S.-W."/>
            <person name="Mao J.-F."/>
            <person name="Jia S.-G."/>
            <person name="Mao Y.-M."/>
        </authorList>
    </citation>
    <scope>NUCLEOTIDE SEQUENCE</scope>
    <source>
        <strain evidence="2">AT0</strain>
        <tissue evidence="2">Leaf</tissue>
    </source>
</reference>
<proteinExistence type="inferred from homology"/>
<dbReference type="InterPro" id="IPR029058">
    <property type="entry name" value="AB_hydrolase_fold"/>
</dbReference>
<evidence type="ECO:0000256" key="1">
    <source>
        <dbReference type="ARBA" id="ARBA00009431"/>
    </source>
</evidence>
<gene>
    <name evidence="2" type="ORF">FEM48_Zijuj04G0167000</name>
</gene>
<evidence type="ECO:0000313" key="3">
    <source>
        <dbReference type="Proteomes" id="UP000813462"/>
    </source>
</evidence>